<organism evidence="1 2">
    <name type="scientific">Hyalangium minutum</name>
    <dbReference type="NCBI Taxonomy" id="394096"/>
    <lineage>
        <taxon>Bacteria</taxon>
        <taxon>Pseudomonadati</taxon>
        <taxon>Myxococcota</taxon>
        <taxon>Myxococcia</taxon>
        <taxon>Myxococcales</taxon>
        <taxon>Cystobacterineae</taxon>
        <taxon>Archangiaceae</taxon>
        <taxon>Hyalangium</taxon>
    </lineage>
</organism>
<dbReference type="InterPro" id="IPR014284">
    <property type="entry name" value="RNA_pol_sigma-70_dom"/>
</dbReference>
<proteinExistence type="predicted"/>
<evidence type="ECO:0000313" key="2">
    <source>
        <dbReference type="Proteomes" id="UP000028725"/>
    </source>
</evidence>
<comment type="caution">
    <text evidence="1">The sequence shown here is derived from an EMBL/GenBank/DDBJ whole genome shotgun (WGS) entry which is preliminary data.</text>
</comment>
<dbReference type="GO" id="GO:0006352">
    <property type="term" value="P:DNA-templated transcription initiation"/>
    <property type="evidence" value="ECO:0007669"/>
    <property type="project" value="InterPro"/>
</dbReference>
<name>A0A085W710_9BACT</name>
<protein>
    <submittedName>
        <fullName evidence="1">Putative DNA-binding regulatory protein</fullName>
    </submittedName>
</protein>
<keyword evidence="2" id="KW-1185">Reference proteome</keyword>
<sequence length="263" mass="29380">MDLPTEVFSLHLTGLLTQAPEDVPLAVHIEQLDLEGLYLACACVSGVPGASELFEHQYMARLPALLGYLKLSHTTLDEVCQQLRMHLLLSTPEAPPRLASYTGRGALLSWMKVIAVRMAIRQGVSVRAVSEEAGLAALEELPTLGTDAELALVKSRYRHEFRRAVRAAFAALSDDQRYLLRLHFLEGLPTTRMGPLFGKDQSTISRWLKDVRQRVYEETKHRLRETLRLSSQEFDSLMTAIQSRFDVSLSQILGQEEGGEAGH</sequence>
<dbReference type="STRING" id="394096.DB31_2591"/>
<dbReference type="GO" id="GO:0003700">
    <property type="term" value="F:DNA-binding transcription factor activity"/>
    <property type="evidence" value="ECO:0007669"/>
    <property type="project" value="InterPro"/>
</dbReference>
<dbReference type="SUPFAM" id="SSF88659">
    <property type="entry name" value="Sigma3 and sigma4 domains of RNA polymerase sigma factors"/>
    <property type="match status" value="1"/>
</dbReference>
<evidence type="ECO:0000313" key="1">
    <source>
        <dbReference type="EMBL" id="KFE63473.1"/>
    </source>
</evidence>
<dbReference type="InterPro" id="IPR013324">
    <property type="entry name" value="RNA_pol_sigma_r3/r4-like"/>
</dbReference>
<keyword evidence="1" id="KW-0238">DNA-binding</keyword>
<dbReference type="EMBL" id="JMCB01000017">
    <property type="protein sequence ID" value="KFE63473.1"/>
    <property type="molecule type" value="Genomic_DNA"/>
</dbReference>
<dbReference type="InterPro" id="IPR036388">
    <property type="entry name" value="WH-like_DNA-bd_sf"/>
</dbReference>
<accession>A0A085W710</accession>
<dbReference type="NCBIfam" id="TIGR03001">
    <property type="entry name" value="Sig-70_gmx1"/>
    <property type="match status" value="1"/>
</dbReference>
<dbReference type="Gene3D" id="1.10.10.10">
    <property type="entry name" value="Winged helix-like DNA-binding domain superfamily/Winged helix DNA-binding domain"/>
    <property type="match status" value="1"/>
</dbReference>
<gene>
    <name evidence="1" type="ORF">DB31_2591</name>
</gene>
<dbReference type="Proteomes" id="UP000028725">
    <property type="component" value="Unassembled WGS sequence"/>
</dbReference>
<dbReference type="InterPro" id="IPR011745">
    <property type="entry name" value="RNA_pol_sigma70_MYXXA"/>
</dbReference>
<reference evidence="1 2" key="1">
    <citation type="submission" date="2014-04" db="EMBL/GenBank/DDBJ databases">
        <title>Genome assembly of Hyalangium minutum DSM 14724.</title>
        <authorList>
            <person name="Sharma G."/>
            <person name="Subramanian S."/>
        </authorList>
    </citation>
    <scope>NUCLEOTIDE SEQUENCE [LARGE SCALE GENOMIC DNA]</scope>
    <source>
        <strain evidence="1 2">DSM 14724</strain>
    </source>
</reference>
<dbReference type="NCBIfam" id="TIGR02937">
    <property type="entry name" value="sigma70-ECF"/>
    <property type="match status" value="1"/>
</dbReference>
<dbReference type="GO" id="GO:0003677">
    <property type="term" value="F:DNA binding"/>
    <property type="evidence" value="ECO:0007669"/>
    <property type="project" value="UniProtKB-KW"/>
</dbReference>
<dbReference type="AlphaFoldDB" id="A0A085W710"/>